<evidence type="ECO:0000256" key="1">
    <source>
        <dbReference type="SAM" id="MobiDB-lite"/>
    </source>
</evidence>
<dbReference type="InterPro" id="IPR011635">
    <property type="entry name" value="CARDB"/>
</dbReference>
<dbReference type="InterPro" id="IPR013783">
    <property type="entry name" value="Ig-like_fold"/>
</dbReference>
<dbReference type="AlphaFoldDB" id="A0A7G9Z629"/>
<feature type="region of interest" description="Disordered" evidence="1">
    <location>
        <begin position="349"/>
        <end position="368"/>
    </location>
</feature>
<dbReference type="Gene3D" id="2.60.40.10">
    <property type="entry name" value="Immunoglobulins"/>
    <property type="match status" value="4"/>
</dbReference>
<dbReference type="EMBL" id="MT631626">
    <property type="protein sequence ID" value="QNO55713.1"/>
    <property type="molecule type" value="Genomic_DNA"/>
</dbReference>
<evidence type="ECO:0000259" key="2">
    <source>
        <dbReference type="SMART" id="SM00089"/>
    </source>
</evidence>
<accession>A0A7G9Z629</accession>
<dbReference type="InterPro" id="IPR022409">
    <property type="entry name" value="PKD/Chitinase_dom"/>
</dbReference>
<proteinExistence type="predicted"/>
<gene>
    <name evidence="3" type="ORF">MNGCPPAP_00010</name>
</gene>
<dbReference type="InterPro" id="IPR024361">
    <property type="entry name" value="BACON"/>
</dbReference>
<feature type="domain" description="PKD/Chitinase" evidence="2">
    <location>
        <begin position="468"/>
        <end position="551"/>
    </location>
</feature>
<organism evidence="3">
    <name type="scientific">Candidatus Methanophaga sp. ANME-1 ERB7</name>
    <dbReference type="NCBI Taxonomy" id="2759913"/>
    <lineage>
        <taxon>Archaea</taxon>
        <taxon>Methanobacteriati</taxon>
        <taxon>Methanobacteriota</taxon>
        <taxon>Stenosarchaea group</taxon>
        <taxon>Methanomicrobia</taxon>
        <taxon>Candidatus Methanophagales</taxon>
        <taxon>Candidatus Methanophagaceae</taxon>
        <taxon>Candidatus Methanophaga</taxon>
    </lineage>
</organism>
<reference evidence="3" key="1">
    <citation type="submission" date="2020-06" db="EMBL/GenBank/DDBJ databases">
        <title>Unique genomic features of the anaerobic methanotrophic archaea.</title>
        <authorList>
            <person name="Chadwick G.L."/>
            <person name="Skennerton C.T."/>
            <person name="Laso-Perez R."/>
            <person name="Leu A.O."/>
            <person name="Speth D.R."/>
            <person name="Yu H."/>
            <person name="Morgan-Lang C."/>
            <person name="Hatzenpichler R."/>
            <person name="Goudeau D."/>
            <person name="Malmstrom R."/>
            <person name="Brazelton W.J."/>
            <person name="Woyke T."/>
            <person name="Hallam S.J."/>
            <person name="Tyson G.W."/>
            <person name="Wegener G."/>
            <person name="Boetius A."/>
            <person name="Orphan V."/>
        </authorList>
    </citation>
    <scope>NUCLEOTIDE SEQUENCE</scope>
</reference>
<protein>
    <recommendedName>
        <fullName evidence="2">PKD/Chitinase domain-containing protein</fullName>
    </recommendedName>
</protein>
<dbReference type="SUPFAM" id="SSF49299">
    <property type="entry name" value="PKD domain"/>
    <property type="match status" value="1"/>
</dbReference>
<dbReference type="Gene3D" id="3.40.1350.20">
    <property type="match status" value="1"/>
</dbReference>
<dbReference type="Pfam" id="PF07705">
    <property type="entry name" value="CARDB"/>
    <property type="match status" value="1"/>
</dbReference>
<dbReference type="Pfam" id="PF19190">
    <property type="entry name" value="BACON_2"/>
    <property type="match status" value="2"/>
</dbReference>
<sequence>MDVVTVTIDTHDLSPGTHTGHITIDSNGGRKIGTITVNVPPPAQEPKLCTAPDPPSINFGTVEKDQTRTWDFFITNCGSGTLTWEITCDQPSWLIVNPAIGSTTALDVVTVTIDTHDLSPGTHTGHITLTSNGGEKTGTITVEVPSKPSTPDVGFKGVVFFPCTYGDFTGHGIEVTNILSDPNGKLANGKNVCTYWTDDTLAQIDTVAPGDEVEVYGTLIEDPDVADVWMIVRLETSTHHIVRLKQGSPQLCTWPTTPSHDFGTVAKDQTRTWDFDVTNCGSGTLTWSVSDDKNWMSVYPTSGSTTTERDTVTVRIDTQGLSSGTHTGHITLTSNGGDKTGTITVVVPQPQNQPPENPTLTPDRSSPQLAGTTIKWTASATDPDGDTLYYQFRLKGPAMGNSWATKRDWSTARTWTWYTTASDVGETDVSVRIRDGHHAQASSYDLKKNVYDYKITADKKRPTATIDSITPNPATQGDDTVRFKGHGYDSDGYIVKYYWKSSKDGKLSSSKEFTKSASNLAVGTHTISFKVKDNDGQWSDWATKTLTIKKSITGKPDLIVTSILFNPNPASAGDDVVVSVTVKNQGKGDAGAHDEFLGQPYATIIHKEWHCSGLKAGASKTFTHTLKNVQESVTYEACADWGGVVEESDEDNNCRTAYLEVKEQSKYVKFCGLVTGTGGIIGYSYWYVNVDKWISGSLSCDEIYVIQESRYPWGSVDPDISTGDRVEVYGYVNPGGEGECSVGLNGESYYMKKV</sequence>
<dbReference type="SMART" id="SM00089">
    <property type="entry name" value="PKD"/>
    <property type="match status" value="1"/>
</dbReference>
<name>A0A7G9Z629_9EURY</name>
<evidence type="ECO:0000313" key="3">
    <source>
        <dbReference type="EMBL" id="QNO55713.1"/>
    </source>
</evidence>
<dbReference type="InterPro" id="IPR035986">
    <property type="entry name" value="PKD_dom_sf"/>
</dbReference>